<dbReference type="Proteomes" id="UP000824890">
    <property type="component" value="Unassembled WGS sequence"/>
</dbReference>
<dbReference type="InterPro" id="IPR036457">
    <property type="entry name" value="PPM-type-like_dom_sf"/>
</dbReference>
<name>A0ABQ8AC84_BRANA</name>
<accession>A0ABQ8AC84</accession>
<reference evidence="1 2" key="1">
    <citation type="submission" date="2021-05" db="EMBL/GenBank/DDBJ databases">
        <title>Genome Assembly of Synthetic Allotetraploid Brassica napus Reveals Homoeologous Exchanges between Subgenomes.</title>
        <authorList>
            <person name="Davis J.T."/>
        </authorList>
    </citation>
    <scope>NUCLEOTIDE SEQUENCE [LARGE SCALE GENOMIC DNA]</scope>
    <source>
        <strain evidence="2">cv. Da-Ae</strain>
        <tissue evidence="1">Seedling</tissue>
    </source>
</reference>
<feature type="non-terminal residue" evidence="1">
    <location>
        <position position="173"/>
    </location>
</feature>
<proteinExistence type="predicted"/>
<sequence length="173" mass="19874">QHQMEVYGWCPPRSVVVQEGIRNLQVLEQLMAYLYGDLAITRALGDFSVRSWRILSPLISDPDILQLVLTEEDDQYAATYTMPMLRRHGDPRRCVMVLGREALRLESSNNVIVVTLLVSVFLVKQLLRREINLKGLREQGIWICILQNNGYFKHFVVLSCSLVAVTERKTLTT</sequence>
<evidence type="ECO:0000313" key="2">
    <source>
        <dbReference type="Proteomes" id="UP000824890"/>
    </source>
</evidence>
<keyword evidence="2" id="KW-1185">Reference proteome</keyword>
<evidence type="ECO:0000313" key="1">
    <source>
        <dbReference type="EMBL" id="KAH0890132.1"/>
    </source>
</evidence>
<gene>
    <name evidence="1" type="ORF">HID58_052561</name>
</gene>
<dbReference type="Gene3D" id="3.60.40.10">
    <property type="entry name" value="PPM-type phosphatase domain"/>
    <property type="match status" value="1"/>
</dbReference>
<dbReference type="EMBL" id="JAGKQM010000013">
    <property type="protein sequence ID" value="KAH0890132.1"/>
    <property type="molecule type" value="Genomic_DNA"/>
</dbReference>
<organism evidence="1 2">
    <name type="scientific">Brassica napus</name>
    <name type="common">Rape</name>
    <dbReference type="NCBI Taxonomy" id="3708"/>
    <lineage>
        <taxon>Eukaryota</taxon>
        <taxon>Viridiplantae</taxon>
        <taxon>Streptophyta</taxon>
        <taxon>Embryophyta</taxon>
        <taxon>Tracheophyta</taxon>
        <taxon>Spermatophyta</taxon>
        <taxon>Magnoliopsida</taxon>
        <taxon>eudicotyledons</taxon>
        <taxon>Gunneridae</taxon>
        <taxon>Pentapetalae</taxon>
        <taxon>rosids</taxon>
        <taxon>malvids</taxon>
        <taxon>Brassicales</taxon>
        <taxon>Brassicaceae</taxon>
        <taxon>Brassiceae</taxon>
        <taxon>Brassica</taxon>
    </lineage>
</organism>
<feature type="non-terminal residue" evidence="1">
    <location>
        <position position="1"/>
    </location>
</feature>
<comment type="caution">
    <text evidence="1">The sequence shown here is derived from an EMBL/GenBank/DDBJ whole genome shotgun (WGS) entry which is preliminary data.</text>
</comment>
<protein>
    <submittedName>
        <fullName evidence="1">Uncharacterized protein</fullName>
    </submittedName>
</protein>
<dbReference type="SUPFAM" id="SSF81606">
    <property type="entry name" value="PP2C-like"/>
    <property type="match status" value="1"/>
</dbReference>